<dbReference type="PROSITE" id="PS50801">
    <property type="entry name" value="STAS"/>
    <property type="match status" value="1"/>
</dbReference>
<dbReference type="InterPro" id="IPR036513">
    <property type="entry name" value="STAS_dom_sf"/>
</dbReference>
<accession>A0A1H1VMY7</accession>
<dbReference type="Pfam" id="PF13466">
    <property type="entry name" value="STAS_2"/>
    <property type="match status" value="1"/>
</dbReference>
<gene>
    <name evidence="2" type="ORF">SAMN04489716_1805</name>
</gene>
<feature type="domain" description="STAS" evidence="1">
    <location>
        <begin position="198"/>
        <end position="289"/>
    </location>
</feature>
<organism evidence="2 3">
    <name type="scientific">Actinoplanes derwentensis</name>
    <dbReference type="NCBI Taxonomy" id="113562"/>
    <lineage>
        <taxon>Bacteria</taxon>
        <taxon>Bacillati</taxon>
        <taxon>Actinomycetota</taxon>
        <taxon>Actinomycetes</taxon>
        <taxon>Micromonosporales</taxon>
        <taxon>Micromonosporaceae</taxon>
        <taxon>Actinoplanes</taxon>
    </lineage>
</organism>
<name>A0A1H1VMY7_9ACTN</name>
<dbReference type="AlphaFoldDB" id="A0A1H1VMY7"/>
<dbReference type="Gene3D" id="3.30.750.24">
    <property type="entry name" value="STAS domain"/>
    <property type="match status" value="1"/>
</dbReference>
<dbReference type="CDD" id="cd07043">
    <property type="entry name" value="STAS_anti-anti-sigma_factors"/>
    <property type="match status" value="1"/>
</dbReference>
<dbReference type="InterPro" id="IPR058548">
    <property type="entry name" value="MlaB-like_STAS"/>
</dbReference>
<dbReference type="SUPFAM" id="SSF52091">
    <property type="entry name" value="SpoIIaa-like"/>
    <property type="match status" value="1"/>
</dbReference>
<dbReference type="InterPro" id="IPR025847">
    <property type="entry name" value="MEDS_domain"/>
</dbReference>
<dbReference type="STRING" id="113562.SAMN04489716_1805"/>
<evidence type="ECO:0000313" key="2">
    <source>
        <dbReference type="EMBL" id="SDS85646.1"/>
    </source>
</evidence>
<proteinExistence type="predicted"/>
<keyword evidence="3" id="KW-1185">Reference proteome</keyword>
<reference evidence="2 3" key="1">
    <citation type="submission" date="2016-10" db="EMBL/GenBank/DDBJ databases">
        <authorList>
            <person name="de Groot N.N."/>
        </authorList>
    </citation>
    <scope>NUCLEOTIDE SEQUENCE [LARGE SCALE GENOMIC DNA]</scope>
    <source>
        <strain evidence="2 3">DSM 43941</strain>
    </source>
</reference>
<dbReference type="Pfam" id="PF14417">
    <property type="entry name" value="MEDS"/>
    <property type="match status" value="1"/>
</dbReference>
<dbReference type="Proteomes" id="UP000198688">
    <property type="component" value="Chromosome I"/>
</dbReference>
<dbReference type="RefSeq" id="WP_092543284.1">
    <property type="nucleotide sequence ID" value="NZ_BOMJ01000011.1"/>
</dbReference>
<evidence type="ECO:0000259" key="1">
    <source>
        <dbReference type="PROSITE" id="PS50801"/>
    </source>
</evidence>
<dbReference type="EMBL" id="LT629758">
    <property type="protein sequence ID" value="SDS85646.1"/>
    <property type="molecule type" value="Genomic_DNA"/>
</dbReference>
<dbReference type="OrthoDB" id="116243at2"/>
<sequence>MIEVDVLDRLCLGDHTCLVFDDDATRMQALTGFIRAGLRDHHRIRYFGDGHDEITSALIARGVDAAASIAAGQLQVSTPYESYLAPGVFDPEATVGAWRAEAALAKAAGYRGLRVIGDMSWASRPIPGADRLAWYEAQVNRVYADGDAMALCLYDRRLFSAADLQRARWAHPAAVDRDTAHESVPLLRAVRTVDVPGIRLEGEADMSNRHALRAVMEHLVEDTPATSRPLTVDVSGLRYADVTAVRILMHIAVTAAHRLHLVGCSPVLQRLLAFNGAGAVPTLTVQAGA</sequence>
<dbReference type="InterPro" id="IPR002645">
    <property type="entry name" value="STAS_dom"/>
</dbReference>
<evidence type="ECO:0000313" key="3">
    <source>
        <dbReference type="Proteomes" id="UP000198688"/>
    </source>
</evidence>
<protein>
    <submittedName>
        <fullName evidence="2">Anti-anti-sigma factor</fullName>
    </submittedName>
</protein>